<protein>
    <recommendedName>
        <fullName evidence="3">Outer membrane protein beta-barrel domain-containing protein</fullName>
    </recommendedName>
</protein>
<evidence type="ECO:0000256" key="2">
    <source>
        <dbReference type="SAM" id="SignalP"/>
    </source>
</evidence>
<comment type="caution">
    <text evidence="4">The sequence shown here is derived from an EMBL/GenBank/DDBJ whole genome shotgun (WGS) entry which is preliminary data.</text>
</comment>
<dbReference type="RefSeq" id="WP_200065118.1">
    <property type="nucleotide sequence ID" value="NZ_JAEHFW010000001.1"/>
</dbReference>
<dbReference type="SUPFAM" id="SSF56925">
    <property type="entry name" value="OMPA-like"/>
    <property type="match status" value="1"/>
</dbReference>
<evidence type="ECO:0000313" key="5">
    <source>
        <dbReference type="Proteomes" id="UP000613193"/>
    </source>
</evidence>
<dbReference type="InterPro" id="IPR027385">
    <property type="entry name" value="Beta-barrel_OMP"/>
</dbReference>
<sequence length="184" mass="19656">MKTTTKLIATAFTAVALFFGTNVKAQNAGGDSQNRVRLGIGLEAGVPTGNLHDFSNFSLGGTARLQYDIKSNVSLMLTSGYYNFFSKNASTSFGGVTYTADPKDQGMVPVKAGVKIFYAPSWYISAEAGAGFETQYAKDTKLILSPGIGYASDSGWDVGVRYENFSGQDNNYGLVGLRVAYAFL</sequence>
<dbReference type="EMBL" id="JAEHFW010000001">
    <property type="protein sequence ID" value="MBK0378772.1"/>
    <property type="molecule type" value="Genomic_DNA"/>
</dbReference>
<keyword evidence="5" id="KW-1185">Reference proteome</keyword>
<feature type="domain" description="Outer membrane protein beta-barrel" evidence="3">
    <location>
        <begin position="14"/>
        <end position="183"/>
    </location>
</feature>
<proteinExistence type="predicted"/>
<feature type="chain" id="PRO_5037783897" description="Outer membrane protein beta-barrel domain-containing protein" evidence="2">
    <location>
        <begin position="26"/>
        <end position="184"/>
    </location>
</feature>
<dbReference type="Pfam" id="PF13505">
    <property type="entry name" value="OMP_b-brl"/>
    <property type="match status" value="1"/>
</dbReference>
<dbReference type="AlphaFoldDB" id="A0A934UMD4"/>
<dbReference type="InterPro" id="IPR011250">
    <property type="entry name" value="OMP/PagP_B-barrel"/>
</dbReference>
<feature type="signal peptide" evidence="2">
    <location>
        <begin position="1"/>
        <end position="25"/>
    </location>
</feature>
<accession>A0A934UMD4</accession>
<organism evidence="4 5">
    <name type="scientific">Mucilaginibacter segetis</name>
    <dbReference type="NCBI Taxonomy" id="2793071"/>
    <lineage>
        <taxon>Bacteria</taxon>
        <taxon>Pseudomonadati</taxon>
        <taxon>Bacteroidota</taxon>
        <taxon>Sphingobacteriia</taxon>
        <taxon>Sphingobacteriales</taxon>
        <taxon>Sphingobacteriaceae</taxon>
        <taxon>Mucilaginibacter</taxon>
    </lineage>
</organism>
<reference evidence="4" key="1">
    <citation type="submission" date="2020-12" db="EMBL/GenBank/DDBJ databases">
        <title>Bacterial novel species Mucilaginibacter sp. SD-g isolated from soil.</title>
        <authorList>
            <person name="Jung H.-Y."/>
        </authorList>
    </citation>
    <scope>NUCLEOTIDE SEQUENCE</scope>
    <source>
        <strain evidence="4">SD-g</strain>
    </source>
</reference>
<keyword evidence="1 2" id="KW-0732">Signal</keyword>
<name>A0A934UMD4_9SPHI</name>
<evidence type="ECO:0000256" key="1">
    <source>
        <dbReference type="ARBA" id="ARBA00022729"/>
    </source>
</evidence>
<gene>
    <name evidence="4" type="ORF">I5M19_05610</name>
</gene>
<evidence type="ECO:0000313" key="4">
    <source>
        <dbReference type="EMBL" id="MBK0378772.1"/>
    </source>
</evidence>
<dbReference type="Proteomes" id="UP000613193">
    <property type="component" value="Unassembled WGS sequence"/>
</dbReference>
<evidence type="ECO:0000259" key="3">
    <source>
        <dbReference type="Pfam" id="PF13505"/>
    </source>
</evidence>